<evidence type="ECO:0000313" key="2">
    <source>
        <dbReference type="EMBL" id="TKR58724.1"/>
    </source>
</evidence>
<dbReference type="Proteomes" id="UP000298663">
    <property type="component" value="Unassembled WGS sequence"/>
</dbReference>
<reference evidence="2 3" key="1">
    <citation type="journal article" date="2015" name="Genome Biol.">
        <title>Comparative genomics of Steinernema reveals deeply conserved gene regulatory networks.</title>
        <authorList>
            <person name="Dillman A.R."/>
            <person name="Macchietto M."/>
            <person name="Porter C.F."/>
            <person name="Rogers A."/>
            <person name="Williams B."/>
            <person name="Antoshechkin I."/>
            <person name="Lee M.M."/>
            <person name="Goodwin Z."/>
            <person name="Lu X."/>
            <person name="Lewis E.E."/>
            <person name="Goodrich-Blair H."/>
            <person name="Stock S.P."/>
            <person name="Adams B.J."/>
            <person name="Sternberg P.W."/>
            <person name="Mortazavi A."/>
        </authorList>
    </citation>
    <scope>NUCLEOTIDE SEQUENCE [LARGE SCALE GENOMIC DNA]</scope>
    <source>
        <strain evidence="2 3">ALL</strain>
    </source>
</reference>
<feature type="region of interest" description="Disordered" evidence="1">
    <location>
        <begin position="95"/>
        <end position="119"/>
    </location>
</feature>
<accession>A0A4U5LRU0</accession>
<evidence type="ECO:0000256" key="1">
    <source>
        <dbReference type="SAM" id="MobiDB-lite"/>
    </source>
</evidence>
<dbReference type="EMBL" id="AZBU02000013">
    <property type="protein sequence ID" value="TKR58724.1"/>
    <property type="molecule type" value="Genomic_DNA"/>
</dbReference>
<name>A0A4U5LRU0_STECR</name>
<proteinExistence type="predicted"/>
<feature type="compositionally biased region" description="Basic and acidic residues" evidence="1">
    <location>
        <begin position="96"/>
        <end position="113"/>
    </location>
</feature>
<feature type="region of interest" description="Disordered" evidence="1">
    <location>
        <begin position="60"/>
        <end position="82"/>
    </location>
</feature>
<evidence type="ECO:0000313" key="3">
    <source>
        <dbReference type="Proteomes" id="UP000298663"/>
    </source>
</evidence>
<reference evidence="2 3" key="2">
    <citation type="journal article" date="2019" name="G3 (Bethesda)">
        <title>Hybrid Assembly of the Genome of the Entomopathogenic Nematode Steinernema carpocapsae Identifies the X-Chromosome.</title>
        <authorList>
            <person name="Serra L."/>
            <person name="Macchietto M."/>
            <person name="Macias-Munoz A."/>
            <person name="McGill C.J."/>
            <person name="Rodriguez I.M."/>
            <person name="Rodriguez B."/>
            <person name="Murad R."/>
            <person name="Mortazavi A."/>
        </authorList>
    </citation>
    <scope>NUCLEOTIDE SEQUENCE [LARGE SCALE GENOMIC DNA]</scope>
    <source>
        <strain evidence="2 3">ALL</strain>
    </source>
</reference>
<protein>
    <submittedName>
        <fullName evidence="2">Uncharacterized protein</fullName>
    </submittedName>
</protein>
<dbReference type="AlphaFoldDB" id="A0A4U5LRU0"/>
<gene>
    <name evidence="2" type="ORF">L596_030134</name>
</gene>
<keyword evidence="3" id="KW-1185">Reference proteome</keyword>
<organism evidence="2 3">
    <name type="scientific">Steinernema carpocapsae</name>
    <name type="common">Entomopathogenic nematode</name>
    <dbReference type="NCBI Taxonomy" id="34508"/>
    <lineage>
        <taxon>Eukaryota</taxon>
        <taxon>Metazoa</taxon>
        <taxon>Ecdysozoa</taxon>
        <taxon>Nematoda</taxon>
        <taxon>Chromadorea</taxon>
        <taxon>Rhabditida</taxon>
        <taxon>Tylenchina</taxon>
        <taxon>Panagrolaimomorpha</taxon>
        <taxon>Strongyloidoidea</taxon>
        <taxon>Steinernematidae</taxon>
        <taxon>Steinernema</taxon>
    </lineage>
</organism>
<feature type="compositionally biased region" description="Polar residues" evidence="1">
    <location>
        <begin position="61"/>
        <end position="76"/>
    </location>
</feature>
<sequence>MERLRTFCRRLQLLQRLQLLWRMQSLVAMPSLLSDAYPWLQSERRLRTCAAAAIEGAWPCNKQSPEGRTTTGQSLGTIKDSRPLIWPGKVPITGERVGDSGVHDRNCSYETDQKTSSFH</sequence>
<comment type="caution">
    <text evidence="2">The sequence shown here is derived from an EMBL/GenBank/DDBJ whole genome shotgun (WGS) entry which is preliminary data.</text>
</comment>